<dbReference type="RefSeq" id="WP_230097525.1">
    <property type="nucleotide sequence ID" value="NZ_CAKKNS010000010.1"/>
</dbReference>
<evidence type="ECO:0008006" key="3">
    <source>
        <dbReference type="Google" id="ProtNLM"/>
    </source>
</evidence>
<name>A0ABM8Z9W0_9LACO</name>
<reference evidence="1 2" key="1">
    <citation type="submission" date="2021-11" db="EMBL/GenBank/DDBJ databases">
        <authorList>
            <person name="Depoorter E."/>
        </authorList>
    </citation>
    <scope>NUCLEOTIDE SEQUENCE [LARGE SCALE GENOMIC DNA]</scope>
    <source>
        <strain evidence="1 2">LMG 24289</strain>
    </source>
</reference>
<gene>
    <name evidence="1" type="ORF">WFA24289_01846</name>
</gene>
<accession>A0ABM8Z9W0</accession>
<comment type="caution">
    <text evidence="1">The sequence shown here is derived from an EMBL/GenBank/DDBJ whole genome shotgun (WGS) entry which is preliminary data.</text>
</comment>
<evidence type="ECO:0000313" key="1">
    <source>
        <dbReference type="EMBL" id="CAH0417504.1"/>
    </source>
</evidence>
<protein>
    <recommendedName>
        <fullName evidence="3">DUF3800 domain-containing protein</fullName>
    </recommendedName>
</protein>
<keyword evidence="2" id="KW-1185">Reference proteome</keyword>
<organism evidence="1 2">
    <name type="scientific">Periweissella fabaria</name>
    <dbReference type="NCBI Taxonomy" id="546157"/>
    <lineage>
        <taxon>Bacteria</taxon>
        <taxon>Bacillati</taxon>
        <taxon>Bacillota</taxon>
        <taxon>Bacilli</taxon>
        <taxon>Lactobacillales</taxon>
        <taxon>Lactobacillaceae</taxon>
        <taxon>Periweissella</taxon>
    </lineage>
</organism>
<proteinExistence type="predicted"/>
<dbReference type="EMBL" id="CAKKNS010000010">
    <property type="protein sequence ID" value="CAH0417504.1"/>
    <property type="molecule type" value="Genomic_DNA"/>
</dbReference>
<dbReference type="Proteomes" id="UP000789707">
    <property type="component" value="Unassembled WGS sequence"/>
</dbReference>
<sequence length="450" mass="52515">MKNVNIYFDEKGPTKTLRISPSKEAQFNFFDGSDDIPSYFGVYLAIPKDKQDEFDDGFQEIINVYKSKTHKFTKSKELKANNIIHEKLPVISDINKVTADLYIALFQLIDNTGSKFQLSSFDKTEVFIAKRLKEWFYFLDRNTTKFKVNSFAVIYTITKFLRTEDKYLQSKFTEVFESSSKSTFELLEILKKQLLAANKKYAHSPRAKNQILEYKQLIKIINSTSRIFRKEYINITEYSFPTDHLAYGLDLFILEQQENFDDIDNIKDSITIFLDEGAPSDGLKSNGFYNVKEDLDSKDYLGLQASDLLAGLFGKFMATMDDKTYYDPEDPNTIRLNTKIFEKNLNEHSNHYQLAQEMYYHAFGEKSYHYSFVHSNFSDYVFIFQGYLEAVLTPGFSNLNISEKVEEHLRKTKKHMEDLFEQMDKQYGDVHNSPYKNIQTAIEAGVLKPF</sequence>
<evidence type="ECO:0000313" key="2">
    <source>
        <dbReference type="Proteomes" id="UP000789707"/>
    </source>
</evidence>